<organism evidence="2 3">
    <name type="scientific">Curvularia kusanoi</name>
    <name type="common">Cochliobolus kusanoi</name>
    <dbReference type="NCBI Taxonomy" id="90978"/>
    <lineage>
        <taxon>Eukaryota</taxon>
        <taxon>Fungi</taxon>
        <taxon>Dikarya</taxon>
        <taxon>Ascomycota</taxon>
        <taxon>Pezizomycotina</taxon>
        <taxon>Dothideomycetes</taxon>
        <taxon>Pleosporomycetidae</taxon>
        <taxon>Pleosporales</taxon>
        <taxon>Pleosporineae</taxon>
        <taxon>Pleosporaceae</taxon>
        <taxon>Curvularia</taxon>
    </lineage>
</organism>
<feature type="region of interest" description="Disordered" evidence="1">
    <location>
        <begin position="1"/>
        <end position="207"/>
    </location>
</feature>
<feature type="compositionally biased region" description="Polar residues" evidence="1">
    <location>
        <begin position="102"/>
        <end position="128"/>
    </location>
</feature>
<reference evidence="2" key="1">
    <citation type="submission" date="2019-04" db="EMBL/GenBank/DDBJ databases">
        <title>Sequencing of skin fungus with MAO and IRED activity.</title>
        <authorList>
            <person name="Marsaioli A.J."/>
            <person name="Bonatto J.M.C."/>
            <person name="Reis Junior O."/>
        </authorList>
    </citation>
    <scope>NUCLEOTIDE SEQUENCE</scope>
    <source>
        <strain evidence="2">30M1</strain>
    </source>
</reference>
<sequence>MPSQDPVSNSLPPKSHVSPHAPSWRNVPNAPQPCQTPAPAKRRVAAKPKKRLSIPGAFPTAETFSQETLQKSAHSVISARKLENRQSKAIPTAQFPAALTKPLTSSNRVQKSTSRQPSTPRKQQSQKKLSVVTPKTERQSRRQDVSLRFSFDNQPSQGPLKKGRRRGRPSNAEVTRPYYQPLLSPIESPTKRLTPKRSGKEDKHLNRSFGELLVTDAQNNLTGPLKHDYTEPSSDLSSEPSRDSKAPDPAVFSHPGKKREGYGFSYSESMFYDSEEYPDTECDWDGKEEEHASSLGALFDQDSSFDDIVVMRDVGSFHIAKPQRTLQCTKATREDTLRLKQRAKDLFKWDESADVYSSLVARLERMVYSDLEKKMNNGGSSIPSVVQCASKLKDFLQRNLEERVETGESRRAVEHEIEWASWLVEASRTGVMHLKTRGCSCRPDWEED</sequence>
<evidence type="ECO:0000256" key="1">
    <source>
        <dbReference type="SAM" id="MobiDB-lite"/>
    </source>
</evidence>
<gene>
    <name evidence="2" type="ORF">E8E13_002963</name>
</gene>
<feature type="compositionally biased region" description="Basic and acidic residues" evidence="1">
    <location>
        <begin position="135"/>
        <end position="145"/>
    </location>
</feature>
<dbReference type="AlphaFoldDB" id="A0A9P4TA70"/>
<evidence type="ECO:0000313" key="3">
    <source>
        <dbReference type="Proteomes" id="UP000801428"/>
    </source>
</evidence>
<comment type="caution">
    <text evidence="2">The sequence shown here is derived from an EMBL/GenBank/DDBJ whole genome shotgun (WGS) entry which is preliminary data.</text>
</comment>
<feature type="compositionally biased region" description="Polar residues" evidence="1">
    <location>
        <begin position="62"/>
        <end position="75"/>
    </location>
</feature>
<evidence type="ECO:0000313" key="2">
    <source>
        <dbReference type="EMBL" id="KAF2999253.1"/>
    </source>
</evidence>
<feature type="compositionally biased region" description="Polar residues" evidence="1">
    <location>
        <begin position="1"/>
        <end position="12"/>
    </location>
</feature>
<keyword evidence="3" id="KW-1185">Reference proteome</keyword>
<dbReference type="EMBL" id="SWKU01000017">
    <property type="protein sequence ID" value="KAF2999253.1"/>
    <property type="molecule type" value="Genomic_DNA"/>
</dbReference>
<feature type="compositionally biased region" description="Basic residues" evidence="1">
    <location>
        <begin position="40"/>
        <end position="52"/>
    </location>
</feature>
<feature type="region of interest" description="Disordered" evidence="1">
    <location>
        <begin position="220"/>
        <end position="258"/>
    </location>
</feature>
<dbReference type="OrthoDB" id="3753493at2759"/>
<name>A0A9P4TA70_CURKU</name>
<proteinExistence type="predicted"/>
<accession>A0A9P4TA70</accession>
<dbReference type="Proteomes" id="UP000801428">
    <property type="component" value="Unassembled WGS sequence"/>
</dbReference>
<protein>
    <submittedName>
        <fullName evidence="2">Uncharacterized protein</fullName>
    </submittedName>
</protein>